<protein>
    <recommendedName>
        <fullName evidence="2">ADP-ribosyl cyclase/cyclic ADP-ribose hydrolase</fullName>
        <ecNumber evidence="2">3.2.2.6</ecNumber>
    </recommendedName>
</protein>
<accession>A0A668UIB6</accession>
<proteinExistence type="inferred from homology"/>
<keyword evidence="3" id="KW-0808">Transferase</keyword>
<reference evidence="7" key="1">
    <citation type="submission" date="2025-08" db="UniProtKB">
        <authorList>
            <consortium name="Ensembl"/>
        </authorList>
    </citation>
    <scope>IDENTIFICATION</scope>
</reference>
<dbReference type="Pfam" id="PF02267">
    <property type="entry name" value="Rib_hydrolayse"/>
    <property type="match status" value="1"/>
</dbReference>
<evidence type="ECO:0000256" key="6">
    <source>
        <dbReference type="ARBA" id="ARBA00023157"/>
    </source>
</evidence>
<dbReference type="GO" id="GO:0030890">
    <property type="term" value="P:positive regulation of B cell proliferation"/>
    <property type="evidence" value="ECO:0007669"/>
    <property type="project" value="TreeGrafter"/>
</dbReference>
<dbReference type="AlphaFoldDB" id="A0A668UIB6"/>
<dbReference type="GO" id="GO:0061809">
    <property type="term" value="F:NAD+ nucleosidase activity, cyclic ADP-ribose generating"/>
    <property type="evidence" value="ECO:0007669"/>
    <property type="project" value="UniProtKB-EC"/>
</dbReference>
<name>A0A668UIB6_OREAU</name>
<dbReference type="PANTHER" id="PTHR10912:SF9">
    <property type="entry name" value="ADP-RIBOSYL CYCLASE_CYCLIC ADP-RIBOSE HYDROLASE"/>
    <property type="match status" value="1"/>
</dbReference>
<keyword evidence="8" id="KW-1185">Reference proteome</keyword>
<evidence type="ECO:0000256" key="4">
    <source>
        <dbReference type="ARBA" id="ARBA00022801"/>
    </source>
</evidence>
<dbReference type="GO" id="GO:0016849">
    <property type="term" value="F:phosphorus-oxygen lyase activity"/>
    <property type="evidence" value="ECO:0007669"/>
    <property type="project" value="TreeGrafter"/>
</dbReference>
<evidence type="ECO:0000256" key="1">
    <source>
        <dbReference type="ARBA" id="ARBA00005406"/>
    </source>
</evidence>
<keyword evidence="5" id="KW-0520">NAD</keyword>
<dbReference type="Proteomes" id="UP000472276">
    <property type="component" value="Unassembled WGS sequence"/>
</dbReference>
<gene>
    <name evidence="7" type="primary">LOC120441989</name>
</gene>
<dbReference type="InterPro" id="IPR003193">
    <property type="entry name" value="ADP-ribosyl_cyclase"/>
</dbReference>
<evidence type="ECO:0000256" key="2">
    <source>
        <dbReference type="ARBA" id="ARBA00011982"/>
    </source>
</evidence>
<evidence type="ECO:0000256" key="3">
    <source>
        <dbReference type="ARBA" id="ARBA00022679"/>
    </source>
</evidence>
<evidence type="ECO:0000256" key="5">
    <source>
        <dbReference type="ARBA" id="ARBA00023027"/>
    </source>
</evidence>
<dbReference type="PANTHER" id="PTHR10912">
    <property type="entry name" value="ADP-RIBOSYL CYCLASE"/>
    <property type="match status" value="1"/>
</dbReference>
<keyword evidence="6" id="KW-1015">Disulfide bond</keyword>
<evidence type="ECO:0000313" key="7">
    <source>
        <dbReference type="Ensembl" id="ENSOABP00000038167.2"/>
    </source>
</evidence>
<reference evidence="7" key="2">
    <citation type="submission" date="2025-09" db="UniProtKB">
        <authorList>
            <consortium name="Ensembl"/>
        </authorList>
    </citation>
    <scope>IDENTIFICATION</scope>
</reference>
<comment type="similarity">
    <text evidence="1">Belongs to the ADP-ribosyl cyclase family.</text>
</comment>
<dbReference type="Ensembl" id="ENSOABT00000039212.2">
    <property type="protein sequence ID" value="ENSOABP00000038167.2"/>
    <property type="gene ID" value="ENSOABG00000017435.2"/>
</dbReference>
<dbReference type="EC" id="3.2.2.6" evidence="2"/>
<dbReference type="GO" id="GO:0016740">
    <property type="term" value="F:transferase activity"/>
    <property type="evidence" value="ECO:0007669"/>
    <property type="project" value="UniProtKB-KW"/>
</dbReference>
<dbReference type="SUPFAM" id="SSF52309">
    <property type="entry name" value="N-(deoxy)ribosyltransferase-like"/>
    <property type="match status" value="1"/>
</dbReference>
<dbReference type="Gene3D" id="1.20.82.10">
    <property type="entry name" value="ADP Ribosyl Cyclase, Chain A, domain 1"/>
    <property type="match status" value="1"/>
</dbReference>
<dbReference type="OMA" id="FIGRCYE"/>
<dbReference type="GO" id="GO:0005886">
    <property type="term" value="C:plasma membrane"/>
    <property type="evidence" value="ECO:0007669"/>
    <property type="project" value="TreeGrafter"/>
</dbReference>
<evidence type="ECO:0000313" key="8">
    <source>
        <dbReference type="Proteomes" id="UP000472276"/>
    </source>
</evidence>
<dbReference type="Gene3D" id="3.40.50.720">
    <property type="entry name" value="NAD(P)-binding Rossmann-like Domain"/>
    <property type="match status" value="1"/>
</dbReference>
<sequence length="229" mass="24932">MGLWKKVLIGGGITALITLILALSLGLTLGQTKIKSTFFSRSYNPRLLQPPSNLSVMFWSDMKDVVHGLTAKRKDCFVTLEDTLLGSVLDGLMWCGKEGKNGTFSNGCPEWSECEDNPVRSFWRSASAAYADAACGDVTAMLSGSTTTPFDPTSIFASIEVMRLKALRVSSLNVVMALKKNTKSDCTNASLKKLQNQLDPNVTYTCKDVAEHRVEQCGSQPEITCGACW</sequence>
<organism evidence="7 8">
    <name type="scientific">Oreochromis aureus</name>
    <name type="common">Israeli tilapia</name>
    <name type="synonym">Chromis aureus</name>
    <dbReference type="NCBI Taxonomy" id="47969"/>
    <lineage>
        <taxon>Eukaryota</taxon>
        <taxon>Metazoa</taxon>
        <taxon>Chordata</taxon>
        <taxon>Craniata</taxon>
        <taxon>Vertebrata</taxon>
        <taxon>Euteleostomi</taxon>
        <taxon>Actinopterygii</taxon>
        <taxon>Neopterygii</taxon>
        <taxon>Teleostei</taxon>
        <taxon>Neoteleostei</taxon>
        <taxon>Acanthomorphata</taxon>
        <taxon>Ovalentaria</taxon>
        <taxon>Cichlomorphae</taxon>
        <taxon>Cichliformes</taxon>
        <taxon>Cichlidae</taxon>
        <taxon>African cichlids</taxon>
        <taxon>Pseudocrenilabrinae</taxon>
        <taxon>Oreochromini</taxon>
        <taxon>Oreochromis</taxon>
    </lineage>
</organism>
<keyword evidence="4" id="KW-0378">Hydrolase</keyword>